<keyword evidence="4" id="KW-1185">Reference proteome</keyword>
<evidence type="ECO:0000313" key="4">
    <source>
        <dbReference type="Proteomes" id="UP000789706"/>
    </source>
</evidence>
<feature type="transmembrane region" description="Helical" evidence="1">
    <location>
        <begin position="702"/>
        <end position="720"/>
    </location>
</feature>
<feature type="transmembrane region" description="Helical" evidence="1">
    <location>
        <begin position="822"/>
        <end position="841"/>
    </location>
</feature>
<comment type="caution">
    <text evidence="3">The sequence shown here is derived from an EMBL/GenBank/DDBJ whole genome shotgun (WGS) entry which is preliminary data.</text>
</comment>
<gene>
    <name evidence="3" type="ORF">DEBURN_LOCUS8002</name>
</gene>
<dbReference type="OrthoDB" id="2420894at2759"/>
<sequence length="898" mass="101881">MIRLSLNQIVLLTAWITIFSLTSSVSEGYGNFTHNETKPYSTPPRVWQHGEYFDGTVVLRIINRDSDKTSSTGEAWIRQVLSLRIIHPNGTVSEIDKDLKIQEFNWRITSSGGDYLDPISIYALHKGFILVRYFNASDSGDFTTYEEWGRIIDWDGKLYSEVFFGGAYIINGTWGSTGIVTNVNPEKGFIRIAGNITLPQNNGTSSVLRTIATVDEGYSIIMGNFTNSSSNNPFEIRAAVYALTKGYNDEQFDTPRMIYQLPLDNITISDIFSGTSSTGIGQVCTLHIIRNDVDYYVKLNFLSSGSITEIIPLSINLPELPSNSTTEWQIDSIPLGGYLYHSYFIDANSHTNVIVYYFDEYTNKFFPWDAPEPSVVNLKGVLILLPNNTMLISQIESSDAWSFLTTDIPHYSINSDYGYLNLQIKNTSPLINVSILTSTDKITITYYDPVELSNGYIWIYQYNNSGDNIIRQFVNGVNSFCNVTDNGLIVTVNVIKSAFSNSNSQFYVKVDDNFVRNKAYKETLAGINDNIWKFNTSSNEEKNFADTVSGVLRLTIEGTEYYENLNSNGKDQFFADLHLELSRIIPVNIKRLSSNRKTQVDTTVSSSRQILISLNIESSNEERSVAFIVDDLNDMIVHRNMTSISLLPTTKYLDENFGFKPKQNLWDEYKWEFLGIMLILAILVVLFLIAQKMNKKGHYMAILQLGLIIFDLAMDILFVSKNAKVIKALYIPSKENKSKDFRVWFTQNEKAASVFTVLSSADIEILSILNSNLAGFKIFQAPISIKGKNRIFWVSCLTVFVEDIPQMIIQLLYHFSVITYDIIPLLTLASSCLNLLVNIIGRLFQTLNICRFGTLEYDSTRNQDDFENLQTTFIERNFTSDKSISHSIDGKEENEKKY</sequence>
<organism evidence="3 4">
    <name type="scientific">Diversispora eburnea</name>
    <dbReference type="NCBI Taxonomy" id="1213867"/>
    <lineage>
        <taxon>Eukaryota</taxon>
        <taxon>Fungi</taxon>
        <taxon>Fungi incertae sedis</taxon>
        <taxon>Mucoromycota</taxon>
        <taxon>Glomeromycotina</taxon>
        <taxon>Glomeromycetes</taxon>
        <taxon>Diversisporales</taxon>
        <taxon>Diversisporaceae</taxon>
        <taxon>Diversispora</taxon>
    </lineage>
</organism>
<dbReference type="Proteomes" id="UP000789706">
    <property type="component" value="Unassembled WGS sequence"/>
</dbReference>
<protein>
    <submittedName>
        <fullName evidence="3">695_t:CDS:1</fullName>
    </submittedName>
</protein>
<keyword evidence="2" id="KW-0732">Signal</keyword>
<name>A0A9N9BM89_9GLOM</name>
<accession>A0A9N9BM89</accession>
<feature type="signal peptide" evidence="2">
    <location>
        <begin position="1"/>
        <end position="28"/>
    </location>
</feature>
<reference evidence="3" key="1">
    <citation type="submission" date="2021-06" db="EMBL/GenBank/DDBJ databases">
        <authorList>
            <person name="Kallberg Y."/>
            <person name="Tangrot J."/>
            <person name="Rosling A."/>
        </authorList>
    </citation>
    <scope>NUCLEOTIDE SEQUENCE</scope>
    <source>
        <strain evidence="3">AZ414A</strain>
    </source>
</reference>
<dbReference type="AlphaFoldDB" id="A0A9N9BM89"/>
<keyword evidence="1" id="KW-0812">Transmembrane</keyword>
<feature type="chain" id="PRO_5040464640" evidence="2">
    <location>
        <begin position="29"/>
        <end position="898"/>
    </location>
</feature>
<evidence type="ECO:0000256" key="2">
    <source>
        <dbReference type="SAM" id="SignalP"/>
    </source>
</evidence>
<evidence type="ECO:0000313" key="3">
    <source>
        <dbReference type="EMBL" id="CAG8569410.1"/>
    </source>
</evidence>
<dbReference type="EMBL" id="CAJVPK010001079">
    <property type="protein sequence ID" value="CAG8569410.1"/>
    <property type="molecule type" value="Genomic_DNA"/>
</dbReference>
<evidence type="ECO:0000256" key="1">
    <source>
        <dbReference type="SAM" id="Phobius"/>
    </source>
</evidence>
<proteinExistence type="predicted"/>
<keyword evidence="1" id="KW-0472">Membrane</keyword>
<feature type="transmembrane region" description="Helical" evidence="1">
    <location>
        <begin position="671"/>
        <end position="690"/>
    </location>
</feature>
<keyword evidence="1" id="KW-1133">Transmembrane helix</keyword>